<reference evidence="1 2" key="1">
    <citation type="submission" date="2018-09" db="EMBL/GenBank/DDBJ databases">
        <authorList>
            <person name="Livingstone P.G."/>
            <person name="Whitworth D.E."/>
        </authorList>
    </citation>
    <scope>NUCLEOTIDE SEQUENCE [LARGE SCALE GENOMIC DNA]</scope>
    <source>
        <strain evidence="1 2">CA031B</strain>
    </source>
</reference>
<evidence type="ECO:0000313" key="1">
    <source>
        <dbReference type="EMBL" id="RKI15411.1"/>
    </source>
</evidence>
<accession>A0ABX9QQD5</accession>
<dbReference type="Proteomes" id="UP000278907">
    <property type="component" value="Unassembled WGS sequence"/>
</dbReference>
<evidence type="ECO:0000313" key="2">
    <source>
        <dbReference type="Proteomes" id="UP000278907"/>
    </source>
</evidence>
<comment type="caution">
    <text evidence="1">The sequence shown here is derived from an EMBL/GenBank/DDBJ whole genome shotgun (WGS) entry which is preliminary data.</text>
</comment>
<protein>
    <submittedName>
        <fullName evidence="1">Uncharacterized protein</fullName>
    </submittedName>
</protein>
<name>A0ABX9QQD5_9BACT</name>
<keyword evidence="2" id="KW-1185">Reference proteome</keyword>
<organism evidence="1 2">
    <name type="scientific">Corallococcus praedator</name>
    <dbReference type="NCBI Taxonomy" id="2316724"/>
    <lineage>
        <taxon>Bacteria</taxon>
        <taxon>Pseudomonadati</taxon>
        <taxon>Myxococcota</taxon>
        <taxon>Myxococcia</taxon>
        <taxon>Myxococcales</taxon>
        <taxon>Cystobacterineae</taxon>
        <taxon>Myxococcaceae</taxon>
        <taxon>Corallococcus</taxon>
    </lineage>
</organism>
<gene>
    <name evidence="1" type="ORF">D7Y13_04320</name>
</gene>
<proteinExistence type="predicted"/>
<dbReference type="EMBL" id="RAWI01000019">
    <property type="protein sequence ID" value="RKI15411.1"/>
    <property type="molecule type" value="Genomic_DNA"/>
</dbReference>
<sequence length="324" mass="36332">MAMLDVHYTWIGPPTLDARDTGGPKALMRARSDAQGSGFVITFWCLDAHVWTYRNHFKGSNFQVLNGEKLRVRGIETYLRNNVGEHRGSRSAPLMAGINWVWSSFSWDIDMVVKHIMETSIGARANSPTRIREIVNAKNVWSLYVLYKLGGYAMDTGVGPGVDGSVSLRSYPTFKAPAAGPGPIIDAVMVAHARAPHKYLSDRCSTMTTGVAAHFDVHRDQEAPHVDVWTLYSPEGNPRVKRALEWYSRFWYVLETIRTTQSVDLYKDRCRFGIISAVMTGASHHDDGRCRDTDRACLWPAALEGVNAGIPELRLKKTYYGSHR</sequence>
<dbReference type="RefSeq" id="WP_120582166.1">
    <property type="nucleotide sequence ID" value="NZ_RAWI01000019.1"/>
</dbReference>